<evidence type="ECO:0008006" key="5">
    <source>
        <dbReference type="Google" id="ProtNLM"/>
    </source>
</evidence>
<keyword evidence="2" id="KW-0732">Signal</keyword>
<feature type="signal peptide" evidence="2">
    <location>
        <begin position="1"/>
        <end position="19"/>
    </location>
</feature>
<evidence type="ECO:0000313" key="4">
    <source>
        <dbReference type="Proteomes" id="UP001501251"/>
    </source>
</evidence>
<reference evidence="4" key="1">
    <citation type="journal article" date="2019" name="Int. J. Syst. Evol. Microbiol.">
        <title>The Global Catalogue of Microorganisms (GCM) 10K type strain sequencing project: providing services to taxonomists for standard genome sequencing and annotation.</title>
        <authorList>
            <consortium name="The Broad Institute Genomics Platform"/>
            <consortium name="The Broad Institute Genome Sequencing Center for Infectious Disease"/>
            <person name="Wu L."/>
            <person name="Ma J."/>
        </authorList>
    </citation>
    <scope>NUCLEOTIDE SEQUENCE [LARGE SCALE GENOMIC DNA]</scope>
    <source>
        <strain evidence="4">JCM 17388</strain>
    </source>
</reference>
<feature type="chain" id="PRO_5046336389" description="SnoaL-like domain-containing protein" evidence="2">
    <location>
        <begin position="20"/>
        <end position="218"/>
    </location>
</feature>
<protein>
    <recommendedName>
        <fullName evidence="5">SnoaL-like domain-containing protein</fullName>
    </recommendedName>
</protein>
<accession>A0ABP8BFQ7</accession>
<sequence>MRAVIALALLPALVLPACAPPETKPFVPMDLPADAGASATASPGRSATGEAPGPRTETVRVAPGTKVVVEWPAAPDANTTAMIEVFRDFYAGSFKAVVSGGGDTTYLDNLETVVVGDVLSWRRKFLDEHRSVRGTARLYALNVSSLVGRGAQLDVCVDQSGMRMIDTTTGTKARRQSRWTREPFLQSAGMRRGDDGVWRIAMFRHAVLPSERAKGCLR</sequence>
<name>A0ABP8BFQ7_9ACTN</name>
<dbReference type="Proteomes" id="UP001501251">
    <property type="component" value="Unassembled WGS sequence"/>
</dbReference>
<keyword evidence="4" id="KW-1185">Reference proteome</keyword>
<proteinExistence type="predicted"/>
<dbReference type="RefSeq" id="WP_344922147.1">
    <property type="nucleotide sequence ID" value="NZ_BAABAQ010000015.1"/>
</dbReference>
<gene>
    <name evidence="3" type="ORF">GCM10022252_66470</name>
</gene>
<evidence type="ECO:0000256" key="1">
    <source>
        <dbReference type="SAM" id="MobiDB-lite"/>
    </source>
</evidence>
<feature type="region of interest" description="Disordered" evidence="1">
    <location>
        <begin position="29"/>
        <end position="57"/>
    </location>
</feature>
<dbReference type="EMBL" id="BAABAQ010000015">
    <property type="protein sequence ID" value="GAA4205625.1"/>
    <property type="molecule type" value="Genomic_DNA"/>
</dbReference>
<evidence type="ECO:0000256" key="2">
    <source>
        <dbReference type="SAM" id="SignalP"/>
    </source>
</evidence>
<organism evidence="3 4">
    <name type="scientific">Streptosporangium oxazolinicum</name>
    <dbReference type="NCBI Taxonomy" id="909287"/>
    <lineage>
        <taxon>Bacteria</taxon>
        <taxon>Bacillati</taxon>
        <taxon>Actinomycetota</taxon>
        <taxon>Actinomycetes</taxon>
        <taxon>Streptosporangiales</taxon>
        <taxon>Streptosporangiaceae</taxon>
        <taxon>Streptosporangium</taxon>
    </lineage>
</organism>
<comment type="caution">
    <text evidence="3">The sequence shown here is derived from an EMBL/GenBank/DDBJ whole genome shotgun (WGS) entry which is preliminary data.</text>
</comment>
<evidence type="ECO:0000313" key="3">
    <source>
        <dbReference type="EMBL" id="GAA4205625.1"/>
    </source>
</evidence>